<sequence>MFENNNNNNANTTSTSTDSTSPDRGRSNGHLSPGSNGDRPLSKVRSSFVSVEHGSPSSPSPAMDIDPQKTKDEYQSRQQESSASLRRHSFSLDDGSNAVANLRQSMTQEEERRGSNPMVAETIPEAAIEQTPAVTTPAVEAKDYMAAGQIAHGNSDMPQSKLRDEVSAEDVVEPATATQTSDSKAAQPMTLPADDMPADNPDKPVSGVQEEPGSMQPSDLTDRSLVSPAPDSSADNKSAPPVELPSRARRGTVTAADASPASVPHRPANIVATAPEPSAEASPKTPTSVKKAPAPTPVKKSPAAKSSASLSPKPPVRKPSNSSLTQAKSKADAASTKTKSPQSKPTRPRSPTRPTKVSSHLTAPTAASAARQDSQPSKASVSVSKPAVANRPQARAPAATTKPAARSSLASTSSVPKKTESKSGSASKGPDDGFLARMMRPTASSASKVHDKTEVKSPPKRTPSVIRPKAPTKPKTTKVEKPKSSSPGEKAEQAAGASTPQAVSDDQEHGNAELEATPAFDAATIR</sequence>
<feature type="compositionally biased region" description="Basic and acidic residues" evidence="1">
    <location>
        <begin position="66"/>
        <end position="75"/>
    </location>
</feature>
<proteinExistence type="predicted"/>
<comment type="caution">
    <text evidence="2">The sequence shown here is derived from an EMBL/GenBank/DDBJ whole genome shotgun (WGS) entry which is preliminary data.</text>
</comment>
<feature type="non-terminal residue" evidence="2">
    <location>
        <position position="526"/>
    </location>
</feature>
<dbReference type="Proteomes" id="UP000779574">
    <property type="component" value="Unassembled WGS sequence"/>
</dbReference>
<feature type="compositionally biased region" description="Low complexity" evidence="1">
    <location>
        <begin position="1"/>
        <end position="20"/>
    </location>
</feature>
<gene>
    <name evidence="2" type="ORF">KCU76_g15895</name>
</gene>
<organism evidence="2 3">
    <name type="scientific">Aureobasidium melanogenum</name>
    <name type="common">Aureobasidium pullulans var. melanogenum</name>
    <dbReference type="NCBI Taxonomy" id="46634"/>
    <lineage>
        <taxon>Eukaryota</taxon>
        <taxon>Fungi</taxon>
        <taxon>Dikarya</taxon>
        <taxon>Ascomycota</taxon>
        <taxon>Pezizomycotina</taxon>
        <taxon>Dothideomycetes</taxon>
        <taxon>Dothideomycetidae</taxon>
        <taxon>Dothideales</taxon>
        <taxon>Saccotheciaceae</taxon>
        <taxon>Aureobasidium</taxon>
    </lineage>
</organism>
<feature type="compositionally biased region" description="Basic and acidic residues" evidence="1">
    <location>
        <begin position="448"/>
        <end position="457"/>
    </location>
</feature>
<accession>A0A9P8J139</accession>
<feature type="compositionally biased region" description="Low complexity" evidence="1">
    <location>
        <begin position="325"/>
        <end position="345"/>
    </location>
</feature>
<evidence type="ECO:0000313" key="2">
    <source>
        <dbReference type="EMBL" id="KAG9676831.1"/>
    </source>
</evidence>
<dbReference type="EMBL" id="JAHFXF010001083">
    <property type="protein sequence ID" value="KAG9676831.1"/>
    <property type="molecule type" value="Genomic_DNA"/>
</dbReference>
<reference evidence="2" key="2">
    <citation type="submission" date="2021-08" db="EMBL/GenBank/DDBJ databases">
        <authorList>
            <person name="Gostincar C."/>
            <person name="Sun X."/>
            <person name="Song Z."/>
            <person name="Gunde-Cimerman N."/>
        </authorList>
    </citation>
    <scope>NUCLEOTIDE SEQUENCE</scope>
    <source>
        <strain evidence="2">EXF-9911</strain>
    </source>
</reference>
<dbReference type="AlphaFoldDB" id="A0A9P8J139"/>
<dbReference type="OrthoDB" id="3600083at2759"/>
<reference evidence="2" key="1">
    <citation type="journal article" date="2021" name="J Fungi (Basel)">
        <title>Virulence traits and population genomics of the black yeast Aureobasidium melanogenum.</title>
        <authorList>
            <person name="Cernosa A."/>
            <person name="Sun X."/>
            <person name="Gostincar C."/>
            <person name="Fang C."/>
            <person name="Gunde-Cimerman N."/>
            <person name="Song Z."/>
        </authorList>
    </citation>
    <scope>NUCLEOTIDE SEQUENCE</scope>
    <source>
        <strain evidence="2">EXF-9911</strain>
    </source>
</reference>
<feature type="region of interest" description="Disordered" evidence="1">
    <location>
        <begin position="147"/>
        <end position="526"/>
    </location>
</feature>
<feature type="compositionally biased region" description="Low complexity" evidence="1">
    <location>
        <begin position="272"/>
        <end position="311"/>
    </location>
</feature>
<evidence type="ECO:0000256" key="1">
    <source>
        <dbReference type="SAM" id="MobiDB-lite"/>
    </source>
</evidence>
<feature type="compositionally biased region" description="Low complexity" evidence="1">
    <location>
        <begin position="376"/>
        <end position="406"/>
    </location>
</feature>
<feature type="compositionally biased region" description="Polar residues" evidence="1">
    <location>
        <begin position="98"/>
        <end position="107"/>
    </location>
</feature>
<name>A0A9P8J139_AURME</name>
<feature type="region of interest" description="Disordered" evidence="1">
    <location>
        <begin position="1"/>
        <end position="135"/>
    </location>
</feature>
<evidence type="ECO:0000313" key="3">
    <source>
        <dbReference type="Proteomes" id="UP000779574"/>
    </source>
</evidence>
<feature type="compositionally biased region" description="Polar residues" evidence="1">
    <location>
        <begin position="408"/>
        <end position="426"/>
    </location>
</feature>
<protein>
    <submittedName>
        <fullName evidence="2">Uncharacterized protein</fullName>
    </submittedName>
</protein>